<name>A0A1D9MKN7_9ACTO</name>
<dbReference type="RefSeq" id="WP_071164215.1">
    <property type="nucleotide sequence ID" value="NZ_CP017812.1"/>
</dbReference>
<evidence type="ECO:0000256" key="1">
    <source>
        <dbReference type="ARBA" id="ARBA00006479"/>
    </source>
</evidence>
<dbReference type="InterPro" id="IPR049874">
    <property type="entry name" value="ROK_cs"/>
</dbReference>
<dbReference type="SUPFAM" id="SSF53067">
    <property type="entry name" value="Actin-like ATPase domain"/>
    <property type="match status" value="1"/>
</dbReference>
<comment type="similarity">
    <text evidence="1">Belongs to the ROK (NagC/XylR) family.</text>
</comment>
<evidence type="ECO:0008006" key="4">
    <source>
        <dbReference type="Google" id="ProtNLM"/>
    </source>
</evidence>
<dbReference type="PANTHER" id="PTHR18964">
    <property type="entry name" value="ROK (REPRESSOR, ORF, KINASE) FAMILY"/>
    <property type="match status" value="1"/>
</dbReference>
<organism evidence="2 3">
    <name type="scientific">Boudabousia tangfeifanii</name>
    <dbReference type="NCBI Taxonomy" id="1912795"/>
    <lineage>
        <taxon>Bacteria</taxon>
        <taxon>Bacillati</taxon>
        <taxon>Actinomycetota</taxon>
        <taxon>Actinomycetes</taxon>
        <taxon>Actinomycetales</taxon>
        <taxon>Actinomycetaceae</taxon>
        <taxon>Boudabousia</taxon>
    </lineage>
</organism>
<dbReference type="STRING" id="1912795.BK816_05115"/>
<dbReference type="Proteomes" id="UP000176288">
    <property type="component" value="Chromosome"/>
</dbReference>
<evidence type="ECO:0000313" key="3">
    <source>
        <dbReference type="Proteomes" id="UP000176288"/>
    </source>
</evidence>
<dbReference type="KEGG" id="avu:BK816_05115"/>
<dbReference type="CDD" id="cd24068">
    <property type="entry name" value="ASKHA_NBD_ROK_FnNanK-like"/>
    <property type="match status" value="1"/>
</dbReference>
<evidence type="ECO:0000313" key="2">
    <source>
        <dbReference type="EMBL" id="AOZ72749.1"/>
    </source>
</evidence>
<protein>
    <recommendedName>
        <fullName evidence="4">Glucokinase</fullName>
    </recommendedName>
</protein>
<dbReference type="InterPro" id="IPR043129">
    <property type="entry name" value="ATPase_NBD"/>
</dbReference>
<proteinExistence type="inferred from homology"/>
<dbReference type="OrthoDB" id="8772678at2"/>
<dbReference type="InterPro" id="IPR000600">
    <property type="entry name" value="ROK"/>
</dbReference>
<dbReference type="EMBL" id="CP017812">
    <property type="protein sequence ID" value="AOZ72749.1"/>
    <property type="molecule type" value="Genomic_DNA"/>
</dbReference>
<reference evidence="2 3" key="1">
    <citation type="submission" date="2016-10" db="EMBL/GenBank/DDBJ databases">
        <title>Actinomyces aegypiusis sp. nov., isolated from the Aegypius monachus in Qinghai Tibet Plateau China.</title>
        <authorList>
            <person name="Wang Y."/>
        </authorList>
    </citation>
    <scope>NUCLEOTIDE SEQUENCE [LARGE SCALE GENOMIC DNA]</scope>
    <source>
        <strain evidence="2 3">VUL4_3</strain>
    </source>
</reference>
<keyword evidence="3" id="KW-1185">Reference proteome</keyword>
<dbReference type="AlphaFoldDB" id="A0A1D9MKN7"/>
<accession>A0A1D9MKN7</accession>
<dbReference type="PANTHER" id="PTHR18964:SF169">
    <property type="entry name" value="N-ACETYLMANNOSAMINE KINASE"/>
    <property type="match status" value="1"/>
</dbReference>
<dbReference type="Gene3D" id="3.30.420.40">
    <property type="match status" value="2"/>
</dbReference>
<sequence length="311" mass="31429">MAKTRLIGIDIGGTKTAVGLVDANGLILALAQCPTATQDGPEAIVNNAIALANDLIAKSDHPVSAVGIGSAGVVEPGTGRIVSATDAIPGWTGTDLANLVAAGTHLPCWAENDVHAHARAEAWQGAGKDYRSMLMAAIGTGIGGAFVTDGQTQVGAHGVSGLIGHFAIPEAEGIECTCGGQGHFEALCSGPAILAAFERAGGKAASAREVEDLAVAGDELAAEVFAACARATGRALGGLTNMFDPEVVVVGGGMSQAGELWWQPLREAFSQEVIPFLAKVPLVSAQLKRDSGLIGAASLALTHLNDPKESQ</sequence>
<dbReference type="PROSITE" id="PS01125">
    <property type="entry name" value="ROK"/>
    <property type="match status" value="1"/>
</dbReference>
<gene>
    <name evidence="2" type="ORF">BK816_05115</name>
</gene>
<dbReference type="Pfam" id="PF00480">
    <property type="entry name" value="ROK"/>
    <property type="match status" value="1"/>
</dbReference>